<dbReference type="InterPro" id="IPR016024">
    <property type="entry name" value="ARM-type_fold"/>
</dbReference>
<dbReference type="GO" id="GO:0000226">
    <property type="term" value="P:microtubule cytoskeleton organization"/>
    <property type="evidence" value="ECO:0007669"/>
    <property type="project" value="TreeGrafter"/>
</dbReference>
<accession>A0A165HQ53</accession>
<dbReference type="Pfam" id="PF12612">
    <property type="entry name" value="TFCD_C"/>
    <property type="match status" value="1"/>
</dbReference>
<evidence type="ECO:0000259" key="4">
    <source>
        <dbReference type="Pfam" id="PF25767"/>
    </source>
</evidence>
<evidence type="ECO:0000313" key="5">
    <source>
        <dbReference type="EMBL" id="KZT12037.1"/>
    </source>
</evidence>
<name>A0A165HQ53_9APHY</name>
<keyword evidence="6" id="KW-1185">Reference proteome</keyword>
<sequence length="1153" mass="128861">MDEEYTEARLFVTFEKHQEFLDKQQSLLSLDLFQEPEPEENRREEQILKNLCDILDEYQEQSYLLDPFLEQLVTPVAEALKAHARNMSGVQRSTAPTIRVARIALLLYSYIKFRGYKTIIRFFPHEIADLTIALEYILSPYSPVQDPAQWPLRYAVLLWLSLICMIPFDLDQFDKLDHLGETAAKIEAVGKSYLGNAGLEREGAAILLSRLYTRKDTSVRFPAFLEWSLTTVKAQNDHFIAIGLMHVLCEVAKSGFIEQVQSHLSAFLDISNTVQDSQVLMSNTLTRKLRTKLLSRTVLRLLPARNRAIRRRVSDAVEEVQAIDDEEADVPEEVESILEELFKTVQDKDTVVRWSAAKGIARISERLPTEFAEQVLDNVISLFAIHSMAAATLYDMPSIAEGTWHGACLACAEMARRGLIPEHKLSELVDWLCKALYFDIRKGSHSIGSNVRDAACYVLWSLARIQDVSALAPYAGTLSERLVAVSVFDREINIRRAASATFQEYVGRTGLFAHGINVLRKTDFYSVGIRRNAFLVAAPEVAEHTEYRSYLMDHLLTTTLRHWDPAMRQLGAQALRAICQLDLPSFGPNAARRAALFLKGPDIGDIHGALLTLTELAAAYRVLGEDMVEERRKIFSWLSDVPSKIIESPRHELITAAACDLIANSITLVDTRQENALATRWSKIVDVGLKSRSPAVQEAAASAMAAVSQLVDCSALVDRLIREFTVRSSAMQQSLCRVLGVLDYNAHSHRLTEAVRCLLSCVDKSALGSSMNVEARRNAYASMPQILANVVPRLAEHLTPSTVCRMVDALQEGLGDYTSDERGDVGSWIRVACVQSLTAFAEILFSHSEDLPAFAQYFPASKYHDAVGGILKQGVERLDNVRQQAGECFIRLILLPLPKVGDADAWRIHKDAFVKSVFLSESETIGWNDGERLFPKAVQLLNVERYRERVLAGLIMSVSTRTDSTQRPVSASLISYALQLPVVAAAPHEYDLRGLVRDLIAQASSNLSANNVVVPVLQTVNVLLEADALERLSEDPEGLASLRKLLSIASRNVPRLKNHQRIIMSMRIVANLLPVASLRQECIDRLPDFLTHQYPKVRAETAEHLYVVLQSKDLGYETDEVENVLLEAEWMSSDLSAVQDAARECVDLLAGRA</sequence>
<dbReference type="PROSITE" id="PS50077">
    <property type="entry name" value="HEAT_REPEAT"/>
    <property type="match status" value="1"/>
</dbReference>
<protein>
    <submittedName>
        <fullName evidence="5">TBCD protein</fullName>
    </submittedName>
</protein>
<dbReference type="RefSeq" id="XP_040769685.1">
    <property type="nucleotide sequence ID" value="XM_040913830.1"/>
</dbReference>
<dbReference type="InterPro" id="IPR022577">
    <property type="entry name" value="TBCD_C"/>
</dbReference>
<dbReference type="STRING" id="1314785.A0A165HQ53"/>
<evidence type="ECO:0000313" key="6">
    <source>
        <dbReference type="Proteomes" id="UP000076871"/>
    </source>
</evidence>
<evidence type="ECO:0000256" key="2">
    <source>
        <dbReference type="PROSITE-ProRule" id="PRU00103"/>
    </source>
</evidence>
<dbReference type="GO" id="GO:0007021">
    <property type="term" value="P:tubulin complex assembly"/>
    <property type="evidence" value="ECO:0007669"/>
    <property type="project" value="InterPro"/>
</dbReference>
<dbReference type="Gene3D" id="1.25.10.10">
    <property type="entry name" value="Leucine-rich Repeat Variant"/>
    <property type="match status" value="2"/>
</dbReference>
<dbReference type="PANTHER" id="PTHR12658:SF0">
    <property type="entry name" value="TUBULIN-SPECIFIC CHAPERONE D"/>
    <property type="match status" value="1"/>
</dbReference>
<dbReference type="InterPro" id="IPR021133">
    <property type="entry name" value="HEAT_type_2"/>
</dbReference>
<dbReference type="OrthoDB" id="1735853at2759"/>
<dbReference type="InterPro" id="IPR033162">
    <property type="entry name" value="TBCD"/>
</dbReference>
<organism evidence="5 6">
    <name type="scientific">Laetiporus sulphureus 93-53</name>
    <dbReference type="NCBI Taxonomy" id="1314785"/>
    <lineage>
        <taxon>Eukaryota</taxon>
        <taxon>Fungi</taxon>
        <taxon>Dikarya</taxon>
        <taxon>Basidiomycota</taxon>
        <taxon>Agaricomycotina</taxon>
        <taxon>Agaricomycetes</taxon>
        <taxon>Polyporales</taxon>
        <taxon>Laetiporus</taxon>
    </lineage>
</organism>
<reference evidence="5 6" key="1">
    <citation type="journal article" date="2016" name="Mol. Biol. Evol.">
        <title>Comparative Genomics of Early-Diverging Mushroom-Forming Fungi Provides Insights into the Origins of Lignocellulose Decay Capabilities.</title>
        <authorList>
            <person name="Nagy L.G."/>
            <person name="Riley R."/>
            <person name="Tritt A."/>
            <person name="Adam C."/>
            <person name="Daum C."/>
            <person name="Floudas D."/>
            <person name="Sun H."/>
            <person name="Yadav J.S."/>
            <person name="Pangilinan J."/>
            <person name="Larsson K.H."/>
            <person name="Matsuura K."/>
            <person name="Barry K."/>
            <person name="Labutti K."/>
            <person name="Kuo R."/>
            <person name="Ohm R.A."/>
            <person name="Bhattacharya S.S."/>
            <person name="Shirouzu T."/>
            <person name="Yoshinaga Y."/>
            <person name="Martin F.M."/>
            <person name="Grigoriev I.V."/>
            <person name="Hibbett D.S."/>
        </authorList>
    </citation>
    <scope>NUCLEOTIDE SEQUENCE [LARGE SCALE GENOMIC DNA]</scope>
    <source>
        <strain evidence="5 6">93-53</strain>
    </source>
</reference>
<dbReference type="Pfam" id="PF25767">
    <property type="entry name" value="ARM_TBCD_2nd"/>
    <property type="match status" value="1"/>
</dbReference>
<dbReference type="SUPFAM" id="SSF48371">
    <property type="entry name" value="ARM repeat"/>
    <property type="match status" value="2"/>
</dbReference>
<dbReference type="InterPro" id="IPR058033">
    <property type="entry name" value="ARM_TBCD_2nd"/>
</dbReference>
<dbReference type="AlphaFoldDB" id="A0A165HQ53"/>
<dbReference type="FunCoup" id="A0A165HQ53">
    <property type="interactions" value="477"/>
</dbReference>
<feature type="domain" description="Tubulin-folding cofactor D C-terminal" evidence="3">
    <location>
        <begin position="864"/>
        <end position="1061"/>
    </location>
</feature>
<keyword evidence="1" id="KW-0143">Chaperone</keyword>
<dbReference type="GeneID" id="63830858"/>
<dbReference type="PANTHER" id="PTHR12658">
    <property type="entry name" value="BETA-TUBULIN COFACTOR D"/>
    <property type="match status" value="1"/>
</dbReference>
<proteinExistence type="predicted"/>
<dbReference type="Pfam" id="PF23579">
    <property type="entry name" value="ARM_TBCD"/>
    <property type="match status" value="1"/>
</dbReference>
<dbReference type="InParanoid" id="A0A165HQ53"/>
<evidence type="ECO:0000259" key="3">
    <source>
        <dbReference type="Pfam" id="PF12612"/>
    </source>
</evidence>
<evidence type="ECO:0000256" key="1">
    <source>
        <dbReference type="ARBA" id="ARBA00023186"/>
    </source>
</evidence>
<dbReference type="Proteomes" id="UP000076871">
    <property type="component" value="Unassembled WGS sequence"/>
</dbReference>
<feature type="repeat" description="HEAT" evidence="2">
    <location>
        <begin position="337"/>
        <end position="374"/>
    </location>
</feature>
<feature type="domain" description="Tubulin-folding cofactor D ARM repeats" evidence="4">
    <location>
        <begin position="315"/>
        <end position="516"/>
    </location>
</feature>
<dbReference type="GO" id="GO:0048487">
    <property type="term" value="F:beta-tubulin binding"/>
    <property type="evidence" value="ECO:0007669"/>
    <property type="project" value="InterPro"/>
</dbReference>
<dbReference type="InterPro" id="IPR011989">
    <property type="entry name" value="ARM-like"/>
</dbReference>
<dbReference type="GO" id="GO:0005096">
    <property type="term" value="F:GTPase activator activity"/>
    <property type="evidence" value="ECO:0007669"/>
    <property type="project" value="InterPro"/>
</dbReference>
<dbReference type="GO" id="GO:0007023">
    <property type="term" value="P:post-chaperonin tubulin folding pathway"/>
    <property type="evidence" value="ECO:0007669"/>
    <property type="project" value="InterPro"/>
</dbReference>
<dbReference type="EMBL" id="KV427606">
    <property type="protein sequence ID" value="KZT12037.1"/>
    <property type="molecule type" value="Genomic_DNA"/>
</dbReference>
<gene>
    <name evidence="5" type="ORF">LAESUDRAFT_776480</name>
</gene>